<dbReference type="InterPro" id="IPR018499">
    <property type="entry name" value="Tetraspanin/Peripherin"/>
</dbReference>
<evidence type="ECO:0000313" key="7">
    <source>
        <dbReference type="EMBL" id="VDP32368.1"/>
    </source>
</evidence>
<dbReference type="Pfam" id="PF00335">
    <property type="entry name" value="Tetraspanin"/>
    <property type="match status" value="1"/>
</dbReference>
<feature type="transmembrane region" description="Helical" evidence="6">
    <location>
        <begin position="66"/>
        <end position="90"/>
    </location>
</feature>
<evidence type="ECO:0000256" key="2">
    <source>
        <dbReference type="ARBA" id="ARBA00006840"/>
    </source>
</evidence>
<evidence type="ECO:0000313" key="8">
    <source>
        <dbReference type="Proteomes" id="UP000270296"/>
    </source>
</evidence>
<evidence type="ECO:0000256" key="3">
    <source>
        <dbReference type="ARBA" id="ARBA00022692"/>
    </source>
</evidence>
<evidence type="ECO:0000256" key="6">
    <source>
        <dbReference type="RuleBase" id="RU361218"/>
    </source>
</evidence>
<protein>
    <recommendedName>
        <fullName evidence="6">Tetraspanin</fullName>
    </recommendedName>
</protein>
<evidence type="ECO:0000256" key="5">
    <source>
        <dbReference type="ARBA" id="ARBA00023136"/>
    </source>
</evidence>
<name>A0A183J3Q4_9BILA</name>
<dbReference type="PANTHER" id="PTHR19282">
    <property type="entry name" value="TETRASPANIN"/>
    <property type="match status" value="1"/>
</dbReference>
<dbReference type="OrthoDB" id="438211at2759"/>
<accession>A0A183J3Q4</accession>
<comment type="similarity">
    <text evidence="2 6">Belongs to the tetraspanin (TM4SF) family.</text>
</comment>
<feature type="transmembrane region" description="Helical" evidence="6">
    <location>
        <begin position="37"/>
        <end position="59"/>
    </location>
</feature>
<keyword evidence="8" id="KW-1185">Reference proteome</keyword>
<organism evidence="9">
    <name type="scientific">Soboliphyme baturini</name>
    <dbReference type="NCBI Taxonomy" id="241478"/>
    <lineage>
        <taxon>Eukaryota</taxon>
        <taxon>Metazoa</taxon>
        <taxon>Ecdysozoa</taxon>
        <taxon>Nematoda</taxon>
        <taxon>Enoplea</taxon>
        <taxon>Dorylaimia</taxon>
        <taxon>Dioctophymatida</taxon>
        <taxon>Dioctophymatoidea</taxon>
        <taxon>Soboliphymatidae</taxon>
        <taxon>Soboliphyme</taxon>
    </lineage>
</organism>
<dbReference type="PANTHER" id="PTHR19282:SF544">
    <property type="entry name" value="TETRASPANIN"/>
    <property type="match status" value="1"/>
</dbReference>
<reference evidence="7 8" key="2">
    <citation type="submission" date="2018-11" db="EMBL/GenBank/DDBJ databases">
        <authorList>
            <consortium name="Pathogen Informatics"/>
        </authorList>
    </citation>
    <scope>NUCLEOTIDE SEQUENCE [LARGE SCALE GENOMIC DNA]</scope>
</reference>
<keyword evidence="4 6" id="KW-1133">Transmembrane helix</keyword>
<reference evidence="9" key="1">
    <citation type="submission" date="2016-06" db="UniProtKB">
        <authorList>
            <consortium name="WormBaseParasite"/>
        </authorList>
    </citation>
    <scope>IDENTIFICATION</scope>
</reference>
<dbReference type="WBParaSite" id="SBAD_0001086801-mRNA-1">
    <property type="protein sequence ID" value="SBAD_0001086801-mRNA-1"/>
    <property type="gene ID" value="SBAD_0001086801"/>
</dbReference>
<keyword evidence="5 6" id="KW-0472">Membrane</keyword>
<proteinExistence type="inferred from homology"/>
<evidence type="ECO:0000256" key="4">
    <source>
        <dbReference type="ARBA" id="ARBA00022989"/>
    </source>
</evidence>
<gene>
    <name evidence="7" type="ORF">SBAD_LOCUS10502</name>
</gene>
<sequence>MIRTFAGFAVLGLGIWSLCYKSDYASLLTSSTYIVTVYLFTAAGVLVLFLGIFGCVGLYKENRSCLLLFTFSLLLIFVIEAVAGVLSYIYCEQIDRELKQNFQQTLMERYGSDETVTKATDRLHETHGCCGAEMFRDWRNSTWYKTVNSEAQAKKRDGKIQQVPDVCCRSVKPGCGRRDHPSNIYYEGCLPVLRHEIQEQEVILGAVALGISAIEVNYSFMKLMRQIVTNFL</sequence>
<keyword evidence="3 6" id="KW-0812">Transmembrane</keyword>
<dbReference type="AlphaFoldDB" id="A0A183J3Q4"/>
<dbReference type="Gene3D" id="1.10.1450.10">
    <property type="entry name" value="Tetraspanin"/>
    <property type="match status" value="1"/>
</dbReference>
<dbReference type="Proteomes" id="UP000270296">
    <property type="component" value="Unassembled WGS sequence"/>
</dbReference>
<evidence type="ECO:0000313" key="9">
    <source>
        <dbReference type="WBParaSite" id="SBAD_0001086801-mRNA-1"/>
    </source>
</evidence>
<comment type="caution">
    <text evidence="6">Lacks conserved residue(s) required for the propagation of feature annotation.</text>
</comment>
<evidence type="ECO:0000256" key="1">
    <source>
        <dbReference type="ARBA" id="ARBA00004141"/>
    </source>
</evidence>
<dbReference type="SUPFAM" id="SSF48652">
    <property type="entry name" value="Tetraspanin"/>
    <property type="match status" value="1"/>
</dbReference>
<dbReference type="InterPro" id="IPR008952">
    <property type="entry name" value="Tetraspanin_EC2_sf"/>
</dbReference>
<dbReference type="InterPro" id="IPR000301">
    <property type="entry name" value="Tetraspanin_animals"/>
</dbReference>
<comment type="subcellular location">
    <subcellularLocation>
        <location evidence="1 6">Membrane</location>
        <topology evidence="1 6">Multi-pass membrane protein</topology>
    </subcellularLocation>
</comment>
<dbReference type="PIRSF" id="PIRSF002419">
    <property type="entry name" value="Tetraspanin"/>
    <property type="match status" value="1"/>
</dbReference>
<dbReference type="EMBL" id="UZAM01014174">
    <property type="protein sequence ID" value="VDP32368.1"/>
    <property type="molecule type" value="Genomic_DNA"/>
</dbReference>
<dbReference type="PRINTS" id="PR00259">
    <property type="entry name" value="TMFOUR"/>
</dbReference>
<dbReference type="GO" id="GO:0005886">
    <property type="term" value="C:plasma membrane"/>
    <property type="evidence" value="ECO:0007669"/>
    <property type="project" value="TreeGrafter"/>
</dbReference>